<protein>
    <submittedName>
        <fullName evidence="3">Uncharacterized protein</fullName>
    </submittedName>
</protein>
<gene>
    <name evidence="3" type="ORF">Tco_0938613</name>
</gene>
<feature type="compositionally biased region" description="Polar residues" evidence="2">
    <location>
        <begin position="92"/>
        <end position="105"/>
    </location>
</feature>
<evidence type="ECO:0000256" key="1">
    <source>
        <dbReference type="SAM" id="Coils"/>
    </source>
</evidence>
<evidence type="ECO:0000313" key="4">
    <source>
        <dbReference type="Proteomes" id="UP001151760"/>
    </source>
</evidence>
<evidence type="ECO:0000313" key="3">
    <source>
        <dbReference type="EMBL" id="GJT38748.1"/>
    </source>
</evidence>
<keyword evidence="4" id="KW-1185">Reference proteome</keyword>
<accession>A0ABQ5DJH9</accession>
<sequence length="257" mass="29846">MYMITKPQVFYDDTHKQALGYQNPFYLKKAQRIKPTLYDGSVISSQHVASPVIDDEETLILEELNRLSEDFGKRFVPQQELFDEQPFWLQTSHPSTDQSASSPVNIQAPRELPKKGNGDFDDVNVEMQSSESCVKCLDLDAELLNKQNAYNNLSKSNNQNALEITEYFENNDLKAQLQAKDTTICKLKEHIKSMRENDKEEKVKHEMDEIKTINIELEHSVAKLLSKNERLHKEIEHLKKIYKDQFDLIQKTRALSK</sequence>
<comment type="caution">
    <text evidence="3">The sequence shown here is derived from an EMBL/GenBank/DDBJ whole genome shotgun (WGS) entry which is preliminary data.</text>
</comment>
<dbReference type="Proteomes" id="UP001151760">
    <property type="component" value="Unassembled WGS sequence"/>
</dbReference>
<feature type="coiled-coil region" evidence="1">
    <location>
        <begin position="214"/>
        <end position="241"/>
    </location>
</feature>
<proteinExistence type="predicted"/>
<evidence type="ECO:0000256" key="2">
    <source>
        <dbReference type="SAM" id="MobiDB-lite"/>
    </source>
</evidence>
<reference evidence="3" key="2">
    <citation type="submission" date="2022-01" db="EMBL/GenBank/DDBJ databases">
        <authorList>
            <person name="Yamashiro T."/>
            <person name="Shiraishi A."/>
            <person name="Satake H."/>
            <person name="Nakayama K."/>
        </authorList>
    </citation>
    <scope>NUCLEOTIDE SEQUENCE</scope>
</reference>
<name>A0ABQ5DJH9_9ASTR</name>
<reference evidence="3" key="1">
    <citation type="journal article" date="2022" name="Int. J. Mol. Sci.">
        <title>Draft Genome of Tanacetum Coccineum: Genomic Comparison of Closely Related Tanacetum-Family Plants.</title>
        <authorList>
            <person name="Yamashiro T."/>
            <person name="Shiraishi A."/>
            <person name="Nakayama K."/>
            <person name="Satake H."/>
        </authorList>
    </citation>
    <scope>NUCLEOTIDE SEQUENCE</scope>
</reference>
<organism evidence="3 4">
    <name type="scientific">Tanacetum coccineum</name>
    <dbReference type="NCBI Taxonomy" id="301880"/>
    <lineage>
        <taxon>Eukaryota</taxon>
        <taxon>Viridiplantae</taxon>
        <taxon>Streptophyta</taxon>
        <taxon>Embryophyta</taxon>
        <taxon>Tracheophyta</taxon>
        <taxon>Spermatophyta</taxon>
        <taxon>Magnoliopsida</taxon>
        <taxon>eudicotyledons</taxon>
        <taxon>Gunneridae</taxon>
        <taxon>Pentapetalae</taxon>
        <taxon>asterids</taxon>
        <taxon>campanulids</taxon>
        <taxon>Asterales</taxon>
        <taxon>Asteraceae</taxon>
        <taxon>Asteroideae</taxon>
        <taxon>Anthemideae</taxon>
        <taxon>Anthemidinae</taxon>
        <taxon>Tanacetum</taxon>
    </lineage>
</organism>
<feature type="region of interest" description="Disordered" evidence="2">
    <location>
        <begin position="92"/>
        <end position="117"/>
    </location>
</feature>
<dbReference type="EMBL" id="BQNB010015327">
    <property type="protein sequence ID" value="GJT38748.1"/>
    <property type="molecule type" value="Genomic_DNA"/>
</dbReference>
<keyword evidence="1" id="KW-0175">Coiled coil</keyword>